<comment type="similarity">
    <text evidence="4">Belongs to the TMEM43 family.</text>
</comment>
<gene>
    <name evidence="11" type="ORF">HAND00432_LOCUS29105</name>
</gene>
<evidence type="ECO:0000256" key="10">
    <source>
        <dbReference type="SAM" id="Phobius"/>
    </source>
</evidence>
<evidence type="ECO:0000256" key="6">
    <source>
        <dbReference type="ARBA" id="ARBA00022824"/>
    </source>
</evidence>
<dbReference type="GO" id="GO:0005789">
    <property type="term" value="C:endoplasmic reticulum membrane"/>
    <property type="evidence" value="ECO:0007669"/>
    <property type="project" value="UniProtKB-SubCell"/>
</dbReference>
<evidence type="ECO:0000256" key="4">
    <source>
        <dbReference type="ARBA" id="ARBA00006627"/>
    </source>
</evidence>
<reference evidence="11" key="1">
    <citation type="submission" date="2021-01" db="EMBL/GenBank/DDBJ databases">
        <authorList>
            <person name="Corre E."/>
            <person name="Pelletier E."/>
            <person name="Niang G."/>
            <person name="Scheremetjew M."/>
            <person name="Finn R."/>
            <person name="Kale V."/>
            <person name="Holt S."/>
            <person name="Cochrane G."/>
            <person name="Meng A."/>
            <person name="Brown T."/>
            <person name="Cohen L."/>
        </authorList>
    </citation>
    <scope>NUCLEOTIDE SEQUENCE</scope>
    <source>
        <strain evidence="11">CCMP644</strain>
    </source>
</reference>
<dbReference type="Pfam" id="PF07787">
    <property type="entry name" value="TMEM43"/>
    <property type="match status" value="1"/>
</dbReference>
<protein>
    <submittedName>
        <fullName evidence="11">Uncharacterized protein</fullName>
    </submittedName>
</protein>
<feature type="transmembrane region" description="Helical" evidence="10">
    <location>
        <begin position="26"/>
        <end position="46"/>
    </location>
</feature>
<evidence type="ECO:0000256" key="2">
    <source>
        <dbReference type="ARBA" id="ARBA00004259"/>
    </source>
</evidence>
<keyword evidence="5 10" id="KW-0812">Transmembrane</keyword>
<keyword evidence="9" id="KW-0539">Nucleus</keyword>
<accession>A0A6U5B9J7</accession>
<evidence type="ECO:0000256" key="7">
    <source>
        <dbReference type="ARBA" id="ARBA00022989"/>
    </source>
</evidence>
<keyword evidence="7 10" id="KW-1133">Transmembrane helix</keyword>
<organism evidence="11">
    <name type="scientific">Hemiselmis andersenii</name>
    <name type="common">Cryptophyte alga</name>
    <dbReference type="NCBI Taxonomy" id="464988"/>
    <lineage>
        <taxon>Eukaryota</taxon>
        <taxon>Cryptophyceae</taxon>
        <taxon>Cryptomonadales</taxon>
        <taxon>Hemiselmidaceae</taxon>
        <taxon>Hemiselmis</taxon>
    </lineage>
</organism>
<dbReference type="AlphaFoldDB" id="A0A6U5B9J7"/>
<keyword evidence="8 10" id="KW-0472">Membrane</keyword>
<sequence length="334" mass="37670">MVRSQITSLPMPAGVYSRRSLLQSNALRWVLIVVLGSVLVMSARYWNNHRKRIDKSMPCGGATEALPVLDAAHLGEDDLLKYQGKSVLMRGALHVGDLVDREFGLTFTGVYFRRSIEMFQWTKDGSEYHKHWYPYVIDSTSFTRGHLNPLLMPFHDAEHILDEISFQGDIRIRVSEELLPQFSFAHRVPITGSDLERLPADLQGTFRVVHDQFFRGRDIHYPSIGDVRVHFAGIAAVNVTVLATLKDRQLVPCPQSNAAHVRGEHVSESALVVPGVLDQAGMQTAFFKSIDHGLGVPWWLYLLGVIHVACFAVLGFLAFFWGDFSQRIRDSRSD</sequence>
<evidence type="ECO:0000256" key="3">
    <source>
        <dbReference type="ARBA" id="ARBA00004586"/>
    </source>
</evidence>
<dbReference type="PANTHER" id="PTHR13416:SF2">
    <property type="entry name" value="TRANSMEMBRANE PROTEIN 43"/>
    <property type="match status" value="1"/>
</dbReference>
<evidence type="ECO:0000313" key="11">
    <source>
        <dbReference type="EMBL" id="CAD8978097.1"/>
    </source>
</evidence>
<comment type="subcellular location">
    <subcellularLocation>
        <location evidence="1">Endomembrane system</location>
        <topology evidence="1">Multi-pass membrane protein</topology>
    </subcellularLocation>
    <subcellularLocation>
        <location evidence="3">Endoplasmic reticulum membrane</location>
    </subcellularLocation>
    <subcellularLocation>
        <location evidence="2">Nucleus envelope</location>
    </subcellularLocation>
</comment>
<evidence type="ECO:0000256" key="5">
    <source>
        <dbReference type="ARBA" id="ARBA00022692"/>
    </source>
</evidence>
<dbReference type="InterPro" id="IPR012430">
    <property type="entry name" value="TMEM43_fam"/>
</dbReference>
<name>A0A6U5B9J7_HEMAN</name>
<dbReference type="EMBL" id="HBFX01048413">
    <property type="protein sequence ID" value="CAD8978097.1"/>
    <property type="molecule type" value="Transcribed_RNA"/>
</dbReference>
<dbReference type="GO" id="GO:0071763">
    <property type="term" value="P:nuclear membrane organization"/>
    <property type="evidence" value="ECO:0007669"/>
    <property type="project" value="TreeGrafter"/>
</dbReference>
<proteinExistence type="inferred from homology"/>
<dbReference type="GO" id="GO:0005637">
    <property type="term" value="C:nuclear inner membrane"/>
    <property type="evidence" value="ECO:0007669"/>
    <property type="project" value="TreeGrafter"/>
</dbReference>
<dbReference type="PANTHER" id="PTHR13416">
    <property type="match status" value="1"/>
</dbReference>
<keyword evidence="6" id="KW-0256">Endoplasmic reticulum</keyword>
<evidence type="ECO:0000256" key="1">
    <source>
        <dbReference type="ARBA" id="ARBA00004127"/>
    </source>
</evidence>
<feature type="transmembrane region" description="Helical" evidence="10">
    <location>
        <begin position="298"/>
        <end position="322"/>
    </location>
</feature>
<evidence type="ECO:0000256" key="8">
    <source>
        <dbReference type="ARBA" id="ARBA00023136"/>
    </source>
</evidence>
<dbReference type="GO" id="GO:0006629">
    <property type="term" value="P:lipid metabolic process"/>
    <property type="evidence" value="ECO:0007669"/>
    <property type="project" value="TreeGrafter"/>
</dbReference>
<evidence type="ECO:0000256" key="9">
    <source>
        <dbReference type="ARBA" id="ARBA00023242"/>
    </source>
</evidence>